<name>A0AAV9ZC51_9AGAR</name>
<sequence>MPPHDPSPLSLFCSSADEIAFMASEYRGRRRRKCWGVMCVYPFARWGSKTSLITFTAHTPFSRLSALEFSSLPLAPPLAIKISRRLFPERAIRPRHTLVSVRPAYNYLRLHSNTIRRTSALHLCYPRHGL</sequence>
<dbReference type="Proteomes" id="UP001362999">
    <property type="component" value="Unassembled WGS sequence"/>
</dbReference>
<proteinExistence type="predicted"/>
<gene>
    <name evidence="1" type="ORF">R3P38DRAFT_3236870</name>
</gene>
<keyword evidence="2" id="KW-1185">Reference proteome</keyword>
<reference evidence="1 2" key="1">
    <citation type="journal article" date="2024" name="J Genomics">
        <title>Draft genome sequencing and assembly of Favolaschia claudopus CIRM-BRFM 2984 isolated from oak limbs.</title>
        <authorList>
            <person name="Navarro D."/>
            <person name="Drula E."/>
            <person name="Chaduli D."/>
            <person name="Cazenave R."/>
            <person name="Ahrendt S."/>
            <person name="Wang J."/>
            <person name="Lipzen A."/>
            <person name="Daum C."/>
            <person name="Barry K."/>
            <person name="Grigoriev I.V."/>
            <person name="Favel A."/>
            <person name="Rosso M.N."/>
            <person name="Martin F."/>
        </authorList>
    </citation>
    <scope>NUCLEOTIDE SEQUENCE [LARGE SCALE GENOMIC DNA]</scope>
    <source>
        <strain evidence="1 2">CIRM-BRFM 2984</strain>
    </source>
</reference>
<evidence type="ECO:0000313" key="2">
    <source>
        <dbReference type="Proteomes" id="UP001362999"/>
    </source>
</evidence>
<organism evidence="1 2">
    <name type="scientific">Favolaschia claudopus</name>
    <dbReference type="NCBI Taxonomy" id="2862362"/>
    <lineage>
        <taxon>Eukaryota</taxon>
        <taxon>Fungi</taxon>
        <taxon>Dikarya</taxon>
        <taxon>Basidiomycota</taxon>
        <taxon>Agaricomycotina</taxon>
        <taxon>Agaricomycetes</taxon>
        <taxon>Agaricomycetidae</taxon>
        <taxon>Agaricales</taxon>
        <taxon>Marasmiineae</taxon>
        <taxon>Mycenaceae</taxon>
        <taxon>Favolaschia</taxon>
    </lineage>
</organism>
<comment type="caution">
    <text evidence="1">The sequence shown here is derived from an EMBL/GenBank/DDBJ whole genome shotgun (WGS) entry which is preliminary data.</text>
</comment>
<dbReference type="EMBL" id="JAWWNJ010000166">
    <property type="protein sequence ID" value="KAK6977761.1"/>
    <property type="molecule type" value="Genomic_DNA"/>
</dbReference>
<dbReference type="AlphaFoldDB" id="A0AAV9ZC51"/>
<accession>A0AAV9ZC51</accession>
<protein>
    <submittedName>
        <fullName evidence="1">Uncharacterized protein</fullName>
    </submittedName>
</protein>
<evidence type="ECO:0000313" key="1">
    <source>
        <dbReference type="EMBL" id="KAK6977761.1"/>
    </source>
</evidence>